<sequence length="677" mass="77684">MSYNESFESVVNLPFASGDFTQAPRVKDPVINFKLQQNGKAVTLFNVHAVSEVPRNLVSVLQNEFNFIVEEGQTYPYIDVLGYDEFVQYWFHHFVAILIEGNYASFEDPQLQNLSVEQWHDLFLGSFYVKPNYVGRCSHVCNAGFAVNHVKRGSGLGKELGAKYLQVAPQLGYVYSVFNLVFETNVASLKIWDSLGFERIGHVVRSSGTQMMRPMDRERLDQSYHEFHTGTPREEHHDSIPEPHHDVNDDDNDDEFLSEQDFTSRYPEYHPRDAKKRATPASMPQLNRHTILLKDGVTTATIYPIAIDDRVPFGLVQFLCEEFNMEIERGETLPFFDPLSVEDFTNYWFDSFVAIMCLGDSLDLNEDEREWERECLGTFCIKPNYPGRRCSHICTAEFLVNAGIRGKGVGRTLTDCFLRWAPKLGYTYAILNLVFETNAAARKLWESMNFKRVGKVANAAYVKNSEVPVDAIIYERDLSETSTTESHAYRFDKIKYYLETGKYPATADRQEKARLRSGALKYTLEKGKLMIKGKEVIADPDSQLRVCQMVHRENNHCGINRSTTLVAEKYHWQRIKDTMSVVVKNCEQCNANANIDSNDDVHGNKRRRVDEEMEETALAARVSAVVAEVKENYREGYRPSYAEVAASSLSKYPQYKQVISDSDVDHQMVQPRVRKYH</sequence>
<proteinExistence type="predicted"/>
<evidence type="ECO:0000259" key="2">
    <source>
        <dbReference type="PROSITE" id="PS51186"/>
    </source>
</evidence>
<dbReference type="PROSITE" id="PS51186">
    <property type="entry name" value="GNAT"/>
    <property type="match status" value="2"/>
</dbReference>
<reference evidence="3 4" key="1">
    <citation type="submission" date="2024-03" db="EMBL/GenBank/DDBJ databases">
        <authorList>
            <person name="Brejova B."/>
        </authorList>
    </citation>
    <scope>NUCLEOTIDE SEQUENCE [LARGE SCALE GENOMIC DNA]</scope>
    <source>
        <strain evidence="3 4">CBS 14171</strain>
    </source>
</reference>
<dbReference type="InterPro" id="IPR015416">
    <property type="entry name" value="Znf_H2C2_histone_UAS-bd"/>
</dbReference>
<dbReference type="CDD" id="cd04301">
    <property type="entry name" value="NAT_SF"/>
    <property type="match status" value="1"/>
</dbReference>
<dbReference type="Gene3D" id="3.40.630.30">
    <property type="match status" value="2"/>
</dbReference>
<dbReference type="InterPro" id="IPR000182">
    <property type="entry name" value="GNAT_dom"/>
</dbReference>
<dbReference type="GeneID" id="92206664"/>
<dbReference type="PANTHER" id="PTHR43138">
    <property type="entry name" value="ACETYLTRANSFERASE, GNAT FAMILY"/>
    <property type="match status" value="1"/>
</dbReference>
<dbReference type="Pfam" id="PF00583">
    <property type="entry name" value="Acetyltransf_1"/>
    <property type="match status" value="1"/>
</dbReference>
<dbReference type="PANTHER" id="PTHR43138:SF2">
    <property type="entry name" value="PROTEIN SPT10"/>
    <property type="match status" value="1"/>
</dbReference>
<organism evidence="3 4">
    <name type="scientific">Lodderomyces beijingensis</name>
    <dbReference type="NCBI Taxonomy" id="1775926"/>
    <lineage>
        <taxon>Eukaryota</taxon>
        <taxon>Fungi</taxon>
        <taxon>Dikarya</taxon>
        <taxon>Ascomycota</taxon>
        <taxon>Saccharomycotina</taxon>
        <taxon>Pichiomycetes</taxon>
        <taxon>Debaryomycetaceae</taxon>
        <taxon>Candida/Lodderomyces clade</taxon>
        <taxon>Lodderomyces</taxon>
    </lineage>
</organism>
<dbReference type="InterPro" id="IPR016181">
    <property type="entry name" value="Acyl_CoA_acyltransferase"/>
</dbReference>
<dbReference type="Proteomes" id="UP001497383">
    <property type="component" value="Chromosome 2"/>
</dbReference>
<evidence type="ECO:0000313" key="4">
    <source>
        <dbReference type="Proteomes" id="UP001497383"/>
    </source>
</evidence>
<name>A0ABP0ZGG0_9ASCO</name>
<gene>
    <name evidence="3" type="ORF">LODBEIA_P14680</name>
</gene>
<dbReference type="EMBL" id="OZ022406">
    <property type="protein sequence ID" value="CAK9436983.1"/>
    <property type="molecule type" value="Genomic_DNA"/>
</dbReference>
<dbReference type="InterPro" id="IPR052742">
    <property type="entry name" value="Mito_N-acetyltransferase"/>
</dbReference>
<dbReference type="RefSeq" id="XP_066828406.1">
    <property type="nucleotide sequence ID" value="XM_066971359.1"/>
</dbReference>
<evidence type="ECO:0000256" key="1">
    <source>
        <dbReference type="SAM" id="MobiDB-lite"/>
    </source>
</evidence>
<evidence type="ECO:0000313" key="3">
    <source>
        <dbReference type="EMBL" id="CAK9436983.1"/>
    </source>
</evidence>
<feature type="region of interest" description="Disordered" evidence="1">
    <location>
        <begin position="229"/>
        <end position="256"/>
    </location>
</feature>
<dbReference type="SUPFAM" id="SSF55729">
    <property type="entry name" value="Acyl-CoA N-acyltransferases (Nat)"/>
    <property type="match status" value="2"/>
</dbReference>
<protein>
    <recommendedName>
        <fullName evidence="2">N-acetyltransferase domain-containing protein</fullName>
    </recommendedName>
</protein>
<dbReference type="Pfam" id="PF09337">
    <property type="entry name" value="zf-H2C2"/>
    <property type="match status" value="1"/>
</dbReference>
<dbReference type="Gene3D" id="1.10.340.70">
    <property type="match status" value="1"/>
</dbReference>
<accession>A0ABP0ZGG0</accession>
<keyword evidence="4" id="KW-1185">Reference proteome</keyword>
<feature type="domain" description="N-acetyltransferase" evidence="2">
    <location>
        <begin position="331"/>
        <end position="479"/>
    </location>
</feature>
<feature type="compositionally biased region" description="Basic and acidic residues" evidence="1">
    <location>
        <begin position="229"/>
        <end position="247"/>
    </location>
</feature>
<feature type="domain" description="N-acetyltransferase" evidence="2">
    <location>
        <begin position="73"/>
        <end position="216"/>
    </location>
</feature>